<dbReference type="VEuPathDB" id="FungiDB:C8Q69DRAFT_393586"/>
<evidence type="ECO:0000313" key="3">
    <source>
        <dbReference type="Proteomes" id="UP000283841"/>
    </source>
</evidence>
<accession>A0A443I4M2</accession>
<feature type="compositionally biased region" description="Polar residues" evidence="1">
    <location>
        <begin position="35"/>
        <end position="47"/>
    </location>
</feature>
<protein>
    <submittedName>
        <fullName evidence="2">Uncharacterized protein</fullName>
    </submittedName>
</protein>
<feature type="region of interest" description="Disordered" evidence="1">
    <location>
        <begin position="206"/>
        <end position="249"/>
    </location>
</feature>
<reference evidence="2 3" key="1">
    <citation type="journal article" date="2018" name="Front. Microbiol.">
        <title>Genomic and genetic insights into a cosmopolitan fungus, Paecilomyces variotii (Eurotiales).</title>
        <authorList>
            <person name="Urquhart A.S."/>
            <person name="Mondo S.J."/>
            <person name="Makela M.R."/>
            <person name="Hane J.K."/>
            <person name="Wiebenga A."/>
            <person name="He G."/>
            <person name="Mihaltcheva S."/>
            <person name="Pangilinan J."/>
            <person name="Lipzen A."/>
            <person name="Barry K."/>
            <person name="de Vries R.P."/>
            <person name="Grigoriev I.V."/>
            <person name="Idnurm A."/>
        </authorList>
    </citation>
    <scope>NUCLEOTIDE SEQUENCE [LARGE SCALE GENOMIC DNA]</scope>
    <source>
        <strain evidence="2 3">CBS 101075</strain>
    </source>
</reference>
<evidence type="ECO:0000313" key="2">
    <source>
        <dbReference type="EMBL" id="RWQ99002.1"/>
    </source>
</evidence>
<dbReference type="RefSeq" id="XP_028488647.1">
    <property type="nucleotide sequence ID" value="XM_028627644.1"/>
</dbReference>
<proteinExistence type="predicted"/>
<dbReference type="EMBL" id="RCNU01000001">
    <property type="protein sequence ID" value="RWQ99002.1"/>
    <property type="molecule type" value="Genomic_DNA"/>
</dbReference>
<dbReference type="GeneID" id="39596921"/>
<dbReference type="AlphaFoldDB" id="A0A443I4M2"/>
<feature type="compositionally biased region" description="Polar residues" evidence="1">
    <location>
        <begin position="224"/>
        <end position="233"/>
    </location>
</feature>
<sequence>PIWFCVFSGCPGISLKPFDHVHFDASVPDHFFQDQPVSDLSPRTPSSGLERPQRALQNGTGAEYPIYPVIIKLAVKYGDQIIMRQKDGCAVCHMPAQSFVHRPICVTRNGYLELPDFTLLYRLMMSFAYYTSDIGSIIDKYRATSNFLNDRPYLCAIAAPVCAPKNKCHDLVSRNVKAYIESLCEGQLKFTRLREAFESRLAETCDISKPSSPNDGDAEGGDLEQSNIVTKSSPRPPRRQNESPNPPRDEECEITAAILVGRPRLQIVDPPPRGCLSCFVFSSIWPKDTLPNPFKNKADLAIDCCRVLASLEEDILRSTEYRCAICSELVKATCLLHHPISISVHWQSEAIRKAVMAMFQFVKGSWNFPETELVFGSNKRAHIFDFAVPICAPGTICEDVARTAAREFIKLVLPESLQMQFPGLEPDTDLPSLRDGLGWARNDSQLVLQKMGSEGLMSEKADRGENPEDSTLTITKLRRWHEMCFSQELIKRQFLRKHGYRRAGDNSDSESDDTEAD</sequence>
<keyword evidence="3" id="KW-1185">Reference proteome</keyword>
<organism evidence="2 3">
    <name type="scientific">Byssochlamys spectabilis</name>
    <name type="common">Paecilomyces variotii</name>
    <dbReference type="NCBI Taxonomy" id="264951"/>
    <lineage>
        <taxon>Eukaryota</taxon>
        <taxon>Fungi</taxon>
        <taxon>Dikarya</taxon>
        <taxon>Ascomycota</taxon>
        <taxon>Pezizomycotina</taxon>
        <taxon>Eurotiomycetes</taxon>
        <taxon>Eurotiomycetidae</taxon>
        <taxon>Eurotiales</taxon>
        <taxon>Thermoascaceae</taxon>
        <taxon>Paecilomyces</taxon>
    </lineage>
</organism>
<feature type="non-terminal residue" evidence="2">
    <location>
        <position position="1"/>
    </location>
</feature>
<feature type="non-terminal residue" evidence="2">
    <location>
        <position position="517"/>
    </location>
</feature>
<evidence type="ECO:0000256" key="1">
    <source>
        <dbReference type="SAM" id="MobiDB-lite"/>
    </source>
</evidence>
<name>A0A443I4M2_BYSSP</name>
<dbReference type="Proteomes" id="UP000283841">
    <property type="component" value="Unassembled WGS sequence"/>
</dbReference>
<comment type="caution">
    <text evidence="2">The sequence shown here is derived from an EMBL/GenBank/DDBJ whole genome shotgun (WGS) entry which is preliminary data.</text>
</comment>
<feature type="region of interest" description="Disordered" evidence="1">
    <location>
        <begin position="34"/>
        <end position="53"/>
    </location>
</feature>
<gene>
    <name evidence="2" type="ORF">C8Q69DRAFT_393586</name>
</gene>